<dbReference type="KEGG" id="brb:EH207_07850"/>
<dbReference type="InterPro" id="IPR023213">
    <property type="entry name" value="CAT-like_dom_sf"/>
</dbReference>
<dbReference type="Proteomes" id="UP000299580">
    <property type="component" value="Chromosome"/>
</dbReference>
<sequence>MSETGLNAGWMPLTPAQLDFWEEFTLYPDQPISTVAHCIDIQGDVDPAALGKAIMMTIGETDAFALRFHIAQPGQAPVQRCDPAAAPSLQQIDLRDAPDPRQEALRRMRADAEQSLDLLRQPLAAHWLIRIGASHYLWYIRAHHIVIDGYGMVLIEHRCASLYAHCIGKCEAGPAFHPFARYLSEEMAYSASQRFDDDRSYWRNYLSSPVELPVLHKGGEDYGASPLHLDCRLPASFSCDLRQMADSSDMGWPDLLLVLSGAYLFHHLPCQPHTERETLPLWVPFMNRRSLVGAYVPALLVNILPLFINVAADERLGDFLQRMARELHMQRSHGRYRIEQIAADRGLSAGFRYFFSPLVNVLPFDPPGFAGCQTRRHVLASGPGDGFNVTWRGRMDAGRLRVDIDADPALFRQEAFILHRQTLPTFMQRVVQENALTRRLQDLLDSPGQK</sequence>
<dbReference type="AlphaFoldDB" id="A0A4P8QW57"/>
<dbReference type="Gene3D" id="3.30.559.10">
    <property type="entry name" value="Chloramphenicol acetyltransferase-like domain"/>
    <property type="match status" value="1"/>
</dbReference>
<dbReference type="OrthoDB" id="9757559at2"/>
<keyword evidence="3" id="KW-1185">Reference proteome</keyword>
<evidence type="ECO:0000313" key="2">
    <source>
        <dbReference type="EMBL" id="QCR08435.1"/>
    </source>
</evidence>
<dbReference type="InterPro" id="IPR001242">
    <property type="entry name" value="Condensation_dom"/>
</dbReference>
<name>A0A4P8QW57_9GAMM</name>
<reference evidence="2 3" key="1">
    <citation type="submission" date="2018-11" db="EMBL/GenBank/DDBJ databases">
        <title>Genome sequences of Brenneria nigrifluens and Brenneria rubrifaciens.</title>
        <authorList>
            <person name="Poret-Peterson A.T."/>
            <person name="McClean A.E."/>
            <person name="Kluepfel D.A."/>
        </authorList>
    </citation>
    <scope>NUCLEOTIDE SEQUENCE [LARGE SCALE GENOMIC DNA]</scope>
    <source>
        <strain evidence="2 3">6D370</strain>
    </source>
</reference>
<organism evidence="2 3">
    <name type="scientific">Brenneria rubrifaciens</name>
    <dbReference type="NCBI Taxonomy" id="55213"/>
    <lineage>
        <taxon>Bacteria</taxon>
        <taxon>Pseudomonadati</taxon>
        <taxon>Pseudomonadota</taxon>
        <taxon>Gammaproteobacteria</taxon>
        <taxon>Enterobacterales</taxon>
        <taxon>Pectobacteriaceae</taxon>
        <taxon>Brenneria</taxon>
    </lineage>
</organism>
<dbReference type="Gene3D" id="3.30.559.30">
    <property type="entry name" value="Nonribosomal peptide synthetase, condensation domain"/>
    <property type="match status" value="1"/>
</dbReference>
<gene>
    <name evidence="2" type="ORF">EH207_07850</name>
</gene>
<accession>A0A4P8QW57</accession>
<dbReference type="EMBL" id="CP034035">
    <property type="protein sequence ID" value="QCR08435.1"/>
    <property type="molecule type" value="Genomic_DNA"/>
</dbReference>
<feature type="domain" description="Condensation" evidence="1">
    <location>
        <begin position="9"/>
        <end position="435"/>
    </location>
</feature>
<evidence type="ECO:0000259" key="1">
    <source>
        <dbReference type="Pfam" id="PF00668"/>
    </source>
</evidence>
<evidence type="ECO:0000313" key="3">
    <source>
        <dbReference type="Proteomes" id="UP000299580"/>
    </source>
</evidence>
<dbReference type="SUPFAM" id="SSF52777">
    <property type="entry name" value="CoA-dependent acyltransferases"/>
    <property type="match status" value="2"/>
</dbReference>
<protein>
    <submittedName>
        <fullName evidence="2">Condensation protein</fullName>
    </submittedName>
</protein>
<dbReference type="Pfam" id="PF00668">
    <property type="entry name" value="Condensation"/>
    <property type="match status" value="1"/>
</dbReference>
<proteinExistence type="predicted"/>
<dbReference type="RefSeq" id="WP_137713474.1">
    <property type="nucleotide sequence ID" value="NZ_CP034035.1"/>
</dbReference>
<dbReference type="GO" id="GO:0003824">
    <property type="term" value="F:catalytic activity"/>
    <property type="evidence" value="ECO:0007669"/>
    <property type="project" value="InterPro"/>
</dbReference>